<proteinExistence type="predicted"/>
<keyword evidence="1" id="KW-0732">Signal</keyword>
<dbReference type="EMBL" id="JAQIIO010000002">
    <property type="protein sequence ID" value="MDA5093332.1"/>
    <property type="molecule type" value="Genomic_DNA"/>
</dbReference>
<name>A0ABT4W0G1_9RHOB</name>
<feature type="signal peptide" evidence="1">
    <location>
        <begin position="1"/>
        <end position="21"/>
    </location>
</feature>
<dbReference type="Pfam" id="PF11249">
    <property type="entry name" value="DUF3047"/>
    <property type="match status" value="1"/>
</dbReference>
<gene>
    <name evidence="2" type="ORF">O2N63_04450</name>
</gene>
<evidence type="ECO:0000313" key="3">
    <source>
        <dbReference type="Proteomes" id="UP001528040"/>
    </source>
</evidence>
<reference evidence="2 3" key="1">
    <citation type="submission" date="2023-01" db="EMBL/GenBank/DDBJ databases">
        <authorList>
            <person name="Yoon J.-W."/>
        </authorList>
    </citation>
    <scope>NUCLEOTIDE SEQUENCE [LARGE SCALE GENOMIC DNA]</scope>
    <source>
        <strain evidence="2 3">KMU-50</strain>
    </source>
</reference>
<dbReference type="Proteomes" id="UP001528040">
    <property type="component" value="Unassembled WGS sequence"/>
</dbReference>
<organism evidence="2 3">
    <name type="scientific">Aliiroseovarius salicola</name>
    <dbReference type="NCBI Taxonomy" id="3009082"/>
    <lineage>
        <taxon>Bacteria</taxon>
        <taxon>Pseudomonadati</taxon>
        <taxon>Pseudomonadota</taxon>
        <taxon>Alphaproteobacteria</taxon>
        <taxon>Rhodobacterales</taxon>
        <taxon>Paracoccaceae</taxon>
        <taxon>Aliiroseovarius</taxon>
    </lineage>
</organism>
<comment type="caution">
    <text evidence="2">The sequence shown here is derived from an EMBL/GenBank/DDBJ whole genome shotgun (WGS) entry which is preliminary data.</text>
</comment>
<keyword evidence="3" id="KW-1185">Reference proteome</keyword>
<dbReference type="RefSeq" id="WP_271053028.1">
    <property type="nucleotide sequence ID" value="NZ_JAQIIO010000002.1"/>
</dbReference>
<evidence type="ECO:0000313" key="2">
    <source>
        <dbReference type="EMBL" id="MDA5093332.1"/>
    </source>
</evidence>
<dbReference type="InterPro" id="IPR021409">
    <property type="entry name" value="DUF3047"/>
</dbReference>
<sequence>MLTRIFLAPALMAALSLPAQAGPISFADWKTHWFAAWFSRVDFDGSANRMVVDAEGSVSITYKLLPPSDWDASKASWRWNVAKSVPPTDLTRKGGDDRNLALYFAFLPKEEAEQAGRQSIRRLLKNPNGRVLVYVHGGAHKRGEVLASPYLGARGKTLVLRPSGEGSSTESINLAADYKRAFGTEPGALVALALSADSDDTDAQMMGVIEGLLLE</sequence>
<evidence type="ECO:0000256" key="1">
    <source>
        <dbReference type="SAM" id="SignalP"/>
    </source>
</evidence>
<feature type="chain" id="PRO_5047060090" evidence="1">
    <location>
        <begin position="22"/>
        <end position="215"/>
    </location>
</feature>
<accession>A0ABT4W0G1</accession>
<protein>
    <submittedName>
        <fullName evidence="2">DUF3047 domain-containing protein</fullName>
    </submittedName>
</protein>